<reference evidence="2" key="1">
    <citation type="journal article" date="2011" name="Proc. Natl. Acad. Sci. U.S.A.">
        <title>Obligate biotrophy features unraveled by the genomic analysis of rust fungi.</title>
        <authorList>
            <person name="Duplessis S."/>
            <person name="Cuomo C.A."/>
            <person name="Lin Y.-C."/>
            <person name="Aerts A."/>
            <person name="Tisserant E."/>
            <person name="Veneault-Fourrey C."/>
            <person name="Joly D.L."/>
            <person name="Hacquard S."/>
            <person name="Amselem J."/>
            <person name="Cantarel B.L."/>
            <person name="Chiu R."/>
            <person name="Coutinho P.M."/>
            <person name="Feau N."/>
            <person name="Field M."/>
            <person name="Frey P."/>
            <person name="Gelhaye E."/>
            <person name="Goldberg J."/>
            <person name="Grabherr M.G."/>
            <person name="Kodira C.D."/>
            <person name="Kohler A."/>
            <person name="Kuees U."/>
            <person name="Lindquist E.A."/>
            <person name="Lucas S.M."/>
            <person name="Mago R."/>
            <person name="Mauceli E."/>
            <person name="Morin E."/>
            <person name="Murat C."/>
            <person name="Pangilinan J.L."/>
            <person name="Park R."/>
            <person name="Pearson M."/>
            <person name="Quesneville H."/>
            <person name="Rouhier N."/>
            <person name="Sakthikumar S."/>
            <person name="Salamov A.A."/>
            <person name="Schmutz J."/>
            <person name="Selles B."/>
            <person name="Shapiro H."/>
            <person name="Tanguay P."/>
            <person name="Tuskan G.A."/>
            <person name="Henrissat B."/>
            <person name="Van de Peer Y."/>
            <person name="Rouze P."/>
            <person name="Ellis J.G."/>
            <person name="Dodds P.N."/>
            <person name="Schein J.E."/>
            <person name="Zhong S."/>
            <person name="Hamelin R.C."/>
            <person name="Grigoriev I.V."/>
            <person name="Szabo L.J."/>
            <person name="Martin F."/>
        </authorList>
    </citation>
    <scope>NUCLEOTIDE SEQUENCE [LARGE SCALE GENOMIC DNA]</scope>
    <source>
        <strain evidence="2">98AG31 / pathotype 3-4-7</strain>
    </source>
</reference>
<dbReference type="EMBL" id="GL883090">
    <property type="protein sequence ID" value="EGG13191.1"/>
    <property type="molecule type" value="Genomic_DNA"/>
</dbReference>
<dbReference type="GeneID" id="18921257"/>
<dbReference type="InParanoid" id="F4R3D0"/>
<dbReference type="AlphaFoldDB" id="F4R3D0"/>
<sequence length="553" mass="64572">MTGSIQKSIIFLFLHFQANDFTFWKFTSATFIPIIRDSELAFNTGKSELWSPFGGFTWDETKLGLGNYLRKSMEDKQRSEAFFCLPATDQQDSPPGIEIFQQLNLMLQSEIISWTTKLQDIFRIESSYKKEFFWLLMGELASYMPTPAIQVTIIQVEKESRNPWETEEIGMRTDQDDCLTEVMQKCRKVLKEHIISLKHGIETERIMNIFTTQEQEKLGDFKISLQNDWSVFEEIELCQHFLLFYTSVTLYKHTHQDLPMYLHTDNTVEGILETQAVLVSLIKLKKRNDLKVHELPYELNQVYGKWINKYINELTDKFINSINSLNEIQLQSFEGTQVRLVYGLLVSIYEDHTEIKKVITFWIRYMDFYLGINHLKDLLYPIDSIEKLIIKDINHMEYIMNEFQKISNPSINQKNLLNRFLEFFLEKTEDLELRQIALDGLLKIQKIKDQDSLKSLLQYHFLCLAHFPGYYLGLVMKSLEFVRVGVRGGQQGHKTSDLMQGSSGCDQSSSFPFLILLQLTTKSSKQTRLVELVDIKNEGMKGLECQGKPMDVV</sequence>
<organism evidence="2">
    <name type="scientific">Melampsora larici-populina (strain 98AG31 / pathotype 3-4-7)</name>
    <name type="common">Poplar leaf rust fungus</name>
    <dbReference type="NCBI Taxonomy" id="747676"/>
    <lineage>
        <taxon>Eukaryota</taxon>
        <taxon>Fungi</taxon>
        <taxon>Dikarya</taxon>
        <taxon>Basidiomycota</taxon>
        <taxon>Pucciniomycotina</taxon>
        <taxon>Pucciniomycetes</taxon>
        <taxon>Pucciniales</taxon>
        <taxon>Melampsoraceae</taxon>
        <taxon>Melampsora</taxon>
    </lineage>
</organism>
<protein>
    <submittedName>
        <fullName evidence="1">Uncharacterized protein</fullName>
    </submittedName>
</protein>
<keyword evidence="2" id="KW-1185">Reference proteome</keyword>
<accession>F4R3D0</accession>
<dbReference type="KEGG" id="mlr:MELLADRAFT_101019"/>
<dbReference type="HOGENOM" id="CLU_036319_0_0_1"/>
<proteinExistence type="predicted"/>
<dbReference type="RefSeq" id="XP_007404129.1">
    <property type="nucleotide sequence ID" value="XM_007404067.1"/>
</dbReference>
<name>F4R3D0_MELLP</name>
<dbReference type="VEuPathDB" id="FungiDB:MELLADRAFT_101019"/>
<gene>
    <name evidence="1" type="ORF">MELLADRAFT_101019</name>
</gene>
<evidence type="ECO:0000313" key="1">
    <source>
        <dbReference type="EMBL" id="EGG13191.1"/>
    </source>
</evidence>
<evidence type="ECO:0000313" key="2">
    <source>
        <dbReference type="Proteomes" id="UP000001072"/>
    </source>
</evidence>
<dbReference type="Proteomes" id="UP000001072">
    <property type="component" value="Unassembled WGS sequence"/>
</dbReference>